<organism evidence="6 7">
    <name type="scientific">Carboxydichorda subterranea</name>
    <dbReference type="NCBI Taxonomy" id="3109565"/>
    <lineage>
        <taxon>Bacteria</taxon>
        <taxon>Bacillati</taxon>
        <taxon>Bacillota</taxon>
        <taxon>Limnochordia</taxon>
        <taxon>Limnochordales</taxon>
        <taxon>Geochordaceae</taxon>
        <taxon>Carboxydichorda</taxon>
    </lineage>
</organism>
<evidence type="ECO:0000313" key="6">
    <source>
        <dbReference type="EMBL" id="WRP16955.1"/>
    </source>
</evidence>
<sequence length="308" mass="32419">MSARQEAPGRGLRDLLPSTSGFVDIHHHLLPGLDDGPGSWEESLAMARAAAAAGVGLVVATPHVRPGAGDCPERKTVVQRVEELQERLWQAGIPLTVLPGAEVYPVAGLGEWLSSQGTGVPGLGAEGPVPYVLVDLPAGRLPPLFDRLLYEVGLGGFVPVVAHPERNHELAARRERLVALAAQGALFQVTAGSLLGAFGQRARETGWWCIEQGMAAAVATDAHDVRARSPAAMEEAYREVVRVSGERLAQYLFVSAPLAIARGEPLPAAPGTIGIAGRRRSQQSVRRPQAGLARVVLAWLARLAGSAG</sequence>
<evidence type="ECO:0000256" key="5">
    <source>
        <dbReference type="ARBA" id="ARBA00051722"/>
    </source>
</evidence>
<dbReference type="RefSeq" id="WP_324716227.1">
    <property type="nucleotide sequence ID" value="NZ_CP141615.1"/>
</dbReference>
<dbReference type="Gene3D" id="3.20.20.140">
    <property type="entry name" value="Metal-dependent hydrolases"/>
    <property type="match status" value="1"/>
</dbReference>
<evidence type="ECO:0000256" key="4">
    <source>
        <dbReference type="ARBA" id="ARBA00022912"/>
    </source>
</evidence>
<keyword evidence="7" id="KW-1185">Reference proteome</keyword>
<evidence type="ECO:0000256" key="2">
    <source>
        <dbReference type="ARBA" id="ARBA00013064"/>
    </source>
</evidence>
<protein>
    <recommendedName>
        <fullName evidence="2">protein-tyrosine-phosphatase</fullName>
        <ecNumber evidence="2">3.1.3.48</ecNumber>
    </recommendedName>
</protein>
<comment type="catalytic activity">
    <reaction evidence="5">
        <text>O-phospho-L-tyrosyl-[protein] + H2O = L-tyrosyl-[protein] + phosphate</text>
        <dbReference type="Rhea" id="RHEA:10684"/>
        <dbReference type="Rhea" id="RHEA-COMP:10136"/>
        <dbReference type="Rhea" id="RHEA-COMP:20101"/>
        <dbReference type="ChEBI" id="CHEBI:15377"/>
        <dbReference type="ChEBI" id="CHEBI:43474"/>
        <dbReference type="ChEBI" id="CHEBI:46858"/>
        <dbReference type="ChEBI" id="CHEBI:61978"/>
        <dbReference type="EC" id="3.1.3.48"/>
    </reaction>
</comment>
<dbReference type="SUPFAM" id="SSF89550">
    <property type="entry name" value="PHP domain-like"/>
    <property type="match status" value="1"/>
</dbReference>
<accession>A0ABZ1BWV1</accession>
<reference evidence="6 7" key="1">
    <citation type="journal article" date="2024" name="Front. Microbiol.">
        <title>Novel thermophilic genera Geochorda gen. nov. and Carboxydochorda gen. nov. from the deep terrestrial subsurface reveal the ecophysiological diversity in the class Limnochordia.</title>
        <authorList>
            <person name="Karnachuk O.V."/>
            <person name="Lukina A.P."/>
            <person name="Avakyan M.R."/>
            <person name="Kadnikov V.V."/>
            <person name="Begmatov S."/>
            <person name="Beletsky A.V."/>
            <person name="Vlasova K.G."/>
            <person name="Novikov A.A."/>
            <person name="Shcherbakova V.A."/>
            <person name="Mardanov A.V."/>
            <person name="Ravin N.V."/>
        </authorList>
    </citation>
    <scope>NUCLEOTIDE SEQUENCE [LARGE SCALE GENOMIC DNA]</scope>
    <source>
        <strain evidence="6 7">L945</strain>
    </source>
</reference>
<keyword evidence="4" id="KW-0904">Protein phosphatase</keyword>
<dbReference type="EMBL" id="CP141615">
    <property type="protein sequence ID" value="WRP16955.1"/>
    <property type="molecule type" value="Genomic_DNA"/>
</dbReference>
<dbReference type="Proteomes" id="UP001332192">
    <property type="component" value="Chromosome"/>
</dbReference>
<dbReference type="Pfam" id="PF19567">
    <property type="entry name" value="CpsB_CapC"/>
    <property type="match status" value="1"/>
</dbReference>
<evidence type="ECO:0000256" key="3">
    <source>
        <dbReference type="ARBA" id="ARBA00022801"/>
    </source>
</evidence>
<evidence type="ECO:0000256" key="1">
    <source>
        <dbReference type="ARBA" id="ARBA00005750"/>
    </source>
</evidence>
<dbReference type="InterPro" id="IPR016195">
    <property type="entry name" value="Pol/histidinol_Pase-like"/>
</dbReference>
<dbReference type="InterPro" id="IPR016667">
    <property type="entry name" value="Caps_polysacc_synth_CpsB/CapC"/>
</dbReference>
<keyword evidence="3 6" id="KW-0378">Hydrolase</keyword>
<proteinExistence type="inferred from homology"/>
<dbReference type="PANTHER" id="PTHR39181:SF1">
    <property type="entry name" value="TYROSINE-PROTEIN PHOSPHATASE YWQE"/>
    <property type="match status" value="1"/>
</dbReference>
<evidence type="ECO:0000313" key="7">
    <source>
        <dbReference type="Proteomes" id="UP001332192"/>
    </source>
</evidence>
<dbReference type="GO" id="GO:0004725">
    <property type="term" value="F:protein tyrosine phosphatase activity"/>
    <property type="evidence" value="ECO:0007669"/>
    <property type="project" value="UniProtKB-EC"/>
</dbReference>
<gene>
    <name evidence="6" type="ORF">U7230_12815</name>
</gene>
<dbReference type="PANTHER" id="PTHR39181">
    <property type="entry name" value="TYROSINE-PROTEIN PHOSPHATASE YWQE"/>
    <property type="match status" value="1"/>
</dbReference>
<comment type="similarity">
    <text evidence="1">Belongs to the metallo-dependent hydrolases superfamily. CpsB/CapC family.</text>
</comment>
<dbReference type="EC" id="3.1.3.48" evidence="2"/>
<name>A0ABZ1BWV1_9FIRM</name>